<reference evidence="4" key="1">
    <citation type="submission" date="2023-03" db="EMBL/GenBank/DDBJ databases">
        <title>Electrophorus voltai genome.</title>
        <authorList>
            <person name="Bian C."/>
        </authorList>
    </citation>
    <scope>NUCLEOTIDE SEQUENCE</scope>
    <source>
        <strain evidence="4">CB-2022</strain>
        <tissue evidence="4">Muscle</tissue>
    </source>
</reference>
<feature type="compositionally biased region" description="Polar residues" evidence="2">
    <location>
        <begin position="108"/>
        <end position="124"/>
    </location>
</feature>
<feature type="domain" description="Peptidase M20 dimerisation" evidence="3">
    <location>
        <begin position="479"/>
        <end position="570"/>
    </location>
</feature>
<evidence type="ECO:0000256" key="2">
    <source>
        <dbReference type="SAM" id="MobiDB-lite"/>
    </source>
</evidence>
<dbReference type="NCBIfam" id="TIGR01891">
    <property type="entry name" value="amidohydrolases"/>
    <property type="match status" value="1"/>
</dbReference>
<dbReference type="SUPFAM" id="SSF53187">
    <property type="entry name" value="Zn-dependent exopeptidases"/>
    <property type="match status" value="1"/>
</dbReference>
<dbReference type="InterPro" id="IPR011650">
    <property type="entry name" value="Peptidase_M20_dimer"/>
</dbReference>
<dbReference type="FunFam" id="3.30.70.360:FF:000004">
    <property type="entry name" value="Peptidase M20 domain-containing protein 2"/>
    <property type="match status" value="1"/>
</dbReference>
<dbReference type="CDD" id="cd05672">
    <property type="entry name" value="M20_ACY1L2-like"/>
    <property type="match status" value="1"/>
</dbReference>
<dbReference type="Gene3D" id="3.40.630.10">
    <property type="entry name" value="Zn peptidases"/>
    <property type="match status" value="1"/>
</dbReference>
<evidence type="ECO:0000259" key="3">
    <source>
        <dbReference type="Pfam" id="PF07687"/>
    </source>
</evidence>
<evidence type="ECO:0000256" key="1">
    <source>
        <dbReference type="ARBA" id="ARBA00006247"/>
    </source>
</evidence>
<feature type="compositionally biased region" description="Basic and acidic residues" evidence="2">
    <location>
        <begin position="133"/>
        <end position="147"/>
    </location>
</feature>
<sequence>MYPPIPPYGGFGIMLGETLGHHIESSLDNVENNKPSILASPRVGSNLNKSRQALFKKGGRRVRMTTGLQGKHQAQVHQKQSLLRNNPARLADINNNNNNTAFKARSKSPATTNAELPSNRTAGSTAVHLKTGSKKELLKSKTGRVERGSLSNGQSVHGLHKHEQHAPNLKARVQQSRPTNVPVVDPSASCCESDSTSEKGHGSPLSLLPSTRREGKRPLSSADTPGKAGLCLTDSSTEESIRDGEKTYAGAKFSEPPSPSVLPKPPSHWVGESGPKHSDSNREQIVSSTLQEEMSGNIQALKQQVCSAIDEAKVKLHQLGSDIWRCPELAYEEKQAHDTLVCFFKEESGWSVEPRFKLETAFRASWERVGGKDGSPTVNIGFLCEYDALPGIGHACGHNLIAEAGVAAAVGLKAAVESIPECPMHVKVTVLGTPAEEDGGGKIDMLQDGAFEGLDVVLMVHPSQEDATYLPTVAVHDVVVRYHGRASHAAAYPWEGVNALDAAVLAYSNLSVLRQQFRPDWRMHGIIKHGGVKPNIIPDYSELEYYLRTPTHQDLATIKGKAEACFRAAAMATGCEVELQFAKNEYYEILRLQTLEDLYEENGKVLGMKFVTEDSSGSTDFGNVTFAVPGIHPYFYIGSNALSHTEEYTAASGAMEAQFFTLRAAKAMAMTAVDVLFQPGVLASIRQEFTEATSGVERSLRALRQGPDKRQPRKCPVQPPAES</sequence>
<dbReference type="Proteomes" id="UP001239994">
    <property type="component" value="Unassembled WGS sequence"/>
</dbReference>
<dbReference type="PANTHER" id="PTHR30575:SF0">
    <property type="entry name" value="XAA-ARG DIPEPTIDASE"/>
    <property type="match status" value="1"/>
</dbReference>
<evidence type="ECO:0000313" key="5">
    <source>
        <dbReference type="Proteomes" id="UP001239994"/>
    </source>
</evidence>
<protein>
    <recommendedName>
        <fullName evidence="3">Peptidase M20 dimerisation domain-containing protein</fullName>
    </recommendedName>
</protein>
<dbReference type="InterPro" id="IPR028322">
    <property type="entry name" value="PNRC-like_rgn"/>
</dbReference>
<gene>
    <name evidence="4" type="ORF">P4O66_019825</name>
</gene>
<evidence type="ECO:0000313" key="4">
    <source>
        <dbReference type="EMBL" id="KAK1805533.1"/>
    </source>
</evidence>
<keyword evidence="5" id="KW-1185">Reference proteome</keyword>
<dbReference type="AlphaFoldDB" id="A0AAD9E5V5"/>
<dbReference type="SUPFAM" id="SSF55031">
    <property type="entry name" value="Bacterial exopeptidase dimerisation domain"/>
    <property type="match status" value="1"/>
</dbReference>
<comment type="similarity">
    <text evidence="1">Belongs to the peptidase M20A family.</text>
</comment>
<organism evidence="4 5">
    <name type="scientific">Electrophorus voltai</name>
    <dbReference type="NCBI Taxonomy" id="2609070"/>
    <lineage>
        <taxon>Eukaryota</taxon>
        <taxon>Metazoa</taxon>
        <taxon>Chordata</taxon>
        <taxon>Craniata</taxon>
        <taxon>Vertebrata</taxon>
        <taxon>Euteleostomi</taxon>
        <taxon>Actinopterygii</taxon>
        <taxon>Neopterygii</taxon>
        <taxon>Teleostei</taxon>
        <taxon>Ostariophysi</taxon>
        <taxon>Gymnotiformes</taxon>
        <taxon>Gymnotoidei</taxon>
        <taxon>Gymnotidae</taxon>
        <taxon>Electrophorus</taxon>
    </lineage>
</organism>
<feature type="region of interest" description="Disordered" evidence="2">
    <location>
        <begin position="96"/>
        <end position="282"/>
    </location>
</feature>
<dbReference type="InterPro" id="IPR017439">
    <property type="entry name" value="Amidohydrolase"/>
</dbReference>
<dbReference type="GO" id="GO:0016805">
    <property type="term" value="F:dipeptidase activity"/>
    <property type="evidence" value="ECO:0007669"/>
    <property type="project" value="TreeGrafter"/>
</dbReference>
<dbReference type="Pfam" id="PF15365">
    <property type="entry name" value="PNRC"/>
    <property type="match status" value="1"/>
</dbReference>
<dbReference type="Pfam" id="PF01546">
    <property type="entry name" value="Peptidase_M20"/>
    <property type="match status" value="1"/>
</dbReference>
<dbReference type="InterPro" id="IPR002933">
    <property type="entry name" value="Peptidase_M20"/>
</dbReference>
<comment type="caution">
    <text evidence="4">The sequence shown here is derived from an EMBL/GenBank/DDBJ whole genome shotgun (WGS) entry which is preliminary data.</text>
</comment>
<feature type="region of interest" description="Disordered" evidence="2">
    <location>
        <begin position="700"/>
        <end position="723"/>
    </location>
</feature>
<dbReference type="InterPro" id="IPR036264">
    <property type="entry name" value="Bact_exopeptidase_dim_dom"/>
</dbReference>
<dbReference type="InterPro" id="IPR052030">
    <property type="entry name" value="Peptidase_M20/M20A_hydrolases"/>
</dbReference>
<dbReference type="EMBL" id="JAROKS010000003">
    <property type="protein sequence ID" value="KAK1805533.1"/>
    <property type="molecule type" value="Genomic_DNA"/>
</dbReference>
<name>A0AAD9E5V5_9TELE</name>
<dbReference type="PANTHER" id="PTHR30575">
    <property type="entry name" value="PEPTIDASE M20"/>
    <property type="match status" value="1"/>
</dbReference>
<feature type="compositionally biased region" description="Pro residues" evidence="2">
    <location>
        <begin position="256"/>
        <end position="266"/>
    </location>
</feature>
<accession>A0AAD9E5V5</accession>
<dbReference type="Gene3D" id="3.30.70.360">
    <property type="match status" value="1"/>
</dbReference>
<proteinExistence type="inferred from homology"/>
<dbReference type="GO" id="GO:0016071">
    <property type="term" value="P:mRNA metabolic process"/>
    <property type="evidence" value="ECO:0007669"/>
    <property type="project" value="UniProtKB-ARBA"/>
</dbReference>
<dbReference type="Pfam" id="PF07687">
    <property type="entry name" value="M20_dimer"/>
    <property type="match status" value="1"/>
</dbReference>